<dbReference type="OrthoDB" id="142078at2"/>
<evidence type="ECO:0000256" key="4">
    <source>
        <dbReference type="ARBA" id="ARBA00022840"/>
    </source>
</evidence>
<comment type="similarity">
    <text evidence="2">Belongs to the diacylglycerol/lipid kinase family.</text>
</comment>
<dbReference type="SUPFAM" id="SSF111331">
    <property type="entry name" value="NAD kinase/diacylglycerol kinase-like"/>
    <property type="match status" value="1"/>
</dbReference>
<evidence type="ECO:0000256" key="1">
    <source>
        <dbReference type="ARBA" id="ARBA00001946"/>
    </source>
</evidence>
<keyword evidence="6" id="KW-0808">Transferase</keyword>
<evidence type="ECO:0000256" key="3">
    <source>
        <dbReference type="ARBA" id="ARBA00022741"/>
    </source>
</evidence>
<keyword evidence="7" id="KW-1185">Reference proteome</keyword>
<name>A0A3A9KN68_9BACI</name>
<keyword evidence="4" id="KW-0067">ATP-binding</keyword>
<dbReference type="SMART" id="SM00046">
    <property type="entry name" value="DAGKc"/>
    <property type="match status" value="1"/>
</dbReference>
<dbReference type="InterPro" id="IPR016064">
    <property type="entry name" value="NAD/diacylglycerol_kinase_sf"/>
</dbReference>
<dbReference type="PROSITE" id="PS50146">
    <property type="entry name" value="DAGK"/>
    <property type="match status" value="1"/>
</dbReference>
<dbReference type="Gene3D" id="3.40.50.10330">
    <property type="entry name" value="Probable inorganic polyphosphate/atp-NAD kinase, domain 1"/>
    <property type="match status" value="1"/>
</dbReference>
<organism evidence="6 7">
    <name type="scientific">Salipaludibacillus neizhouensis</name>
    <dbReference type="NCBI Taxonomy" id="885475"/>
    <lineage>
        <taxon>Bacteria</taxon>
        <taxon>Bacillati</taxon>
        <taxon>Bacillota</taxon>
        <taxon>Bacilli</taxon>
        <taxon>Bacillales</taxon>
        <taxon>Bacillaceae</taxon>
    </lineage>
</organism>
<gene>
    <name evidence="6" type="ORF">CR203_16600</name>
</gene>
<dbReference type="GO" id="GO:0004143">
    <property type="term" value="F:ATP-dependent diacylglycerol kinase activity"/>
    <property type="evidence" value="ECO:0007669"/>
    <property type="project" value="TreeGrafter"/>
</dbReference>
<dbReference type="PANTHER" id="PTHR12358">
    <property type="entry name" value="SPHINGOSINE KINASE"/>
    <property type="match status" value="1"/>
</dbReference>
<feature type="domain" description="DAGKc" evidence="5">
    <location>
        <begin position="1"/>
        <end position="131"/>
    </location>
</feature>
<keyword evidence="6" id="KW-0418">Kinase</keyword>
<dbReference type="InterPro" id="IPR050187">
    <property type="entry name" value="Lipid_Phosphate_FormReg"/>
</dbReference>
<dbReference type="InterPro" id="IPR017438">
    <property type="entry name" value="ATP-NAD_kinase_N"/>
</dbReference>
<dbReference type="NCBIfam" id="TIGR00147">
    <property type="entry name" value="YegS/Rv2252/BmrU family lipid kinase"/>
    <property type="match status" value="1"/>
</dbReference>
<dbReference type="EMBL" id="PDOE01000008">
    <property type="protein sequence ID" value="RKL66176.1"/>
    <property type="molecule type" value="Genomic_DNA"/>
</dbReference>
<dbReference type="GO" id="GO:0008654">
    <property type="term" value="P:phospholipid biosynthetic process"/>
    <property type="evidence" value="ECO:0007669"/>
    <property type="project" value="InterPro"/>
</dbReference>
<accession>A0A3A9KN68</accession>
<dbReference type="PANTHER" id="PTHR12358:SF107">
    <property type="entry name" value="LIPID KINASE BMRU-RELATED"/>
    <property type="match status" value="1"/>
</dbReference>
<dbReference type="Pfam" id="PF00781">
    <property type="entry name" value="DAGK_cat"/>
    <property type="match status" value="1"/>
</dbReference>
<dbReference type="RefSeq" id="WP_110937009.1">
    <property type="nucleotide sequence ID" value="NZ_KZ614146.1"/>
</dbReference>
<evidence type="ECO:0000313" key="7">
    <source>
        <dbReference type="Proteomes" id="UP000281498"/>
    </source>
</evidence>
<protein>
    <submittedName>
        <fullName evidence="6">Lipid kinase</fullName>
    </submittedName>
</protein>
<proteinExistence type="inferred from homology"/>
<dbReference type="Proteomes" id="UP000281498">
    <property type="component" value="Unassembled WGS sequence"/>
</dbReference>
<dbReference type="InterPro" id="IPR005218">
    <property type="entry name" value="Diacylglycerol/lipid_kinase"/>
</dbReference>
<keyword evidence="3" id="KW-0547">Nucleotide-binding</keyword>
<dbReference type="InterPro" id="IPR001206">
    <property type="entry name" value="Diacylglycerol_kinase_cat_dom"/>
</dbReference>
<evidence type="ECO:0000259" key="5">
    <source>
        <dbReference type="PROSITE" id="PS50146"/>
    </source>
</evidence>
<reference evidence="6 7" key="1">
    <citation type="submission" date="2017-10" db="EMBL/GenBank/DDBJ databases">
        <title>Bacillus sp. nov., a halophilic bacterium isolated from a Keqin Lake.</title>
        <authorList>
            <person name="Wang H."/>
        </authorList>
    </citation>
    <scope>NUCLEOTIDE SEQUENCE [LARGE SCALE GENOMIC DNA]</scope>
    <source>
        <strain evidence="6 7">KCTC 13187</strain>
    </source>
</reference>
<dbReference type="AlphaFoldDB" id="A0A3A9KN68"/>
<sequence length="297" mass="32679">MYNKVLLVFNEKAGKENTGNNVGIAAGILSSNVKELTILKGGYPGELEEICRDRGEEFELVVIMGGDGTVHECVNGLALLSAPPKIAIIPTGTCNDFARTLNISMVISEACVDAVHGPDKKIDIGKVNDRFFTNFAGIGLIADTSENIEDNIKEKFGTLSYFISALKTMKETSLFSFKVRTDKGMYDGEAVMIIIMNGRFIGTRELPYEHIQPQDNKLNLLIVKEAGLPLFKEWVQSKTLLTPEAQDTDIFQQKIESASIETPEIKKIDTDGEIYLETPMEVSVLSELLTFKTGTKG</sequence>
<evidence type="ECO:0000313" key="6">
    <source>
        <dbReference type="EMBL" id="RKL66176.1"/>
    </source>
</evidence>
<evidence type="ECO:0000256" key="2">
    <source>
        <dbReference type="ARBA" id="ARBA00005983"/>
    </source>
</evidence>
<dbReference type="GO" id="GO:0005524">
    <property type="term" value="F:ATP binding"/>
    <property type="evidence" value="ECO:0007669"/>
    <property type="project" value="UniProtKB-KW"/>
</dbReference>
<comment type="caution">
    <text evidence="6">The sequence shown here is derived from an EMBL/GenBank/DDBJ whole genome shotgun (WGS) entry which is preliminary data.</text>
</comment>
<dbReference type="GO" id="GO:0005886">
    <property type="term" value="C:plasma membrane"/>
    <property type="evidence" value="ECO:0007669"/>
    <property type="project" value="TreeGrafter"/>
</dbReference>
<comment type="cofactor">
    <cofactor evidence="1">
        <name>Mg(2+)</name>
        <dbReference type="ChEBI" id="CHEBI:18420"/>
    </cofactor>
</comment>
<dbReference type="Gene3D" id="2.60.200.40">
    <property type="match status" value="1"/>
</dbReference>